<protein>
    <submittedName>
        <fullName evidence="2">Uncharacterized protein</fullName>
    </submittedName>
</protein>
<comment type="caution">
    <text evidence="2">The sequence shown here is derived from an EMBL/GenBank/DDBJ whole genome shotgun (WGS) entry which is preliminary data.</text>
</comment>
<keyword evidence="3" id="KW-1185">Reference proteome</keyword>
<accession>A0A2T6AFE8</accession>
<dbReference type="Proteomes" id="UP000244174">
    <property type="component" value="Unassembled WGS sequence"/>
</dbReference>
<evidence type="ECO:0000256" key="1">
    <source>
        <dbReference type="SAM" id="MobiDB-lite"/>
    </source>
</evidence>
<gene>
    <name evidence="2" type="ORF">C8P64_2947</name>
</gene>
<proteinExistence type="predicted"/>
<organism evidence="2 3">
    <name type="scientific">Christiangramia gaetbulicola</name>
    <dbReference type="NCBI Taxonomy" id="703340"/>
    <lineage>
        <taxon>Bacteria</taxon>
        <taxon>Pseudomonadati</taxon>
        <taxon>Bacteroidota</taxon>
        <taxon>Flavobacteriia</taxon>
        <taxon>Flavobacteriales</taxon>
        <taxon>Flavobacteriaceae</taxon>
        <taxon>Christiangramia</taxon>
    </lineage>
</organism>
<dbReference type="AlphaFoldDB" id="A0A2T6AFE8"/>
<dbReference type="RefSeq" id="WP_108172801.1">
    <property type="nucleotide sequence ID" value="NZ_QBKQ01000003.1"/>
</dbReference>
<sequence>MAKPAKCISVEKARELQDNWKKSRGKEIENAQGYQDTREFWYSLEELQEYLDYVREESAKQEIKKPGIRIYFASYPKSNQKKSYSTVFLAPTKESSSGEEVEAVANQENNYEIDPFNLSTGGEPPINY</sequence>
<dbReference type="EMBL" id="QBKQ01000003">
    <property type="protein sequence ID" value="PTX42517.1"/>
    <property type="molecule type" value="Genomic_DNA"/>
</dbReference>
<feature type="region of interest" description="Disordered" evidence="1">
    <location>
        <begin position="106"/>
        <end position="128"/>
    </location>
</feature>
<name>A0A2T6AFE8_9FLAO</name>
<dbReference type="OrthoDB" id="1440507at2"/>
<evidence type="ECO:0000313" key="2">
    <source>
        <dbReference type="EMBL" id="PTX42517.1"/>
    </source>
</evidence>
<evidence type="ECO:0000313" key="3">
    <source>
        <dbReference type="Proteomes" id="UP000244174"/>
    </source>
</evidence>
<reference evidence="2 3" key="1">
    <citation type="submission" date="2018-04" db="EMBL/GenBank/DDBJ databases">
        <title>Genomic Encyclopedia of Archaeal and Bacterial Type Strains, Phase II (KMG-II): from individual species to whole genera.</title>
        <authorList>
            <person name="Goeker M."/>
        </authorList>
    </citation>
    <scope>NUCLEOTIDE SEQUENCE [LARGE SCALE GENOMIC DNA]</scope>
    <source>
        <strain evidence="2 3">DSM 23082</strain>
    </source>
</reference>